<dbReference type="EMBL" id="JAZAQF010000074">
    <property type="protein sequence ID" value="MFG3818405.1"/>
    <property type="molecule type" value="Genomic_DNA"/>
</dbReference>
<sequence>MAQEPAAKVALAGVATVVVAPIILPLLKPALKAGLKTGVVLFEKTKAAIAETGEMIADIAAEARAEALAEARVPLGLTASAPGAEVNPALNATSPEEEHRLV</sequence>
<accession>A0ABW7CE78</accession>
<keyword evidence="4" id="KW-1185">Reference proteome</keyword>
<evidence type="ECO:0000256" key="2">
    <source>
        <dbReference type="SAM" id="Phobius"/>
    </source>
</evidence>
<dbReference type="Proteomes" id="UP001604335">
    <property type="component" value="Unassembled WGS sequence"/>
</dbReference>
<dbReference type="Pfam" id="PF17195">
    <property type="entry name" value="DUF5132"/>
    <property type="match status" value="1"/>
</dbReference>
<gene>
    <name evidence="3" type="ORF">VPK24_12210</name>
</gene>
<protein>
    <submittedName>
        <fullName evidence="3">DUF5132 domain-containing protein</fullName>
    </submittedName>
</protein>
<evidence type="ECO:0000313" key="4">
    <source>
        <dbReference type="Proteomes" id="UP001604335"/>
    </source>
</evidence>
<comment type="caution">
    <text evidence="3">The sequence shown here is derived from an EMBL/GenBank/DDBJ whole genome shotgun (WGS) entry which is preliminary data.</text>
</comment>
<dbReference type="InterPro" id="IPR033456">
    <property type="entry name" value="DUF5132"/>
</dbReference>
<feature type="transmembrane region" description="Helical" evidence="2">
    <location>
        <begin position="6"/>
        <end position="27"/>
    </location>
</feature>
<evidence type="ECO:0000313" key="3">
    <source>
        <dbReference type="EMBL" id="MFG3818405.1"/>
    </source>
</evidence>
<keyword evidence="2" id="KW-0472">Membrane</keyword>
<keyword evidence="2" id="KW-0812">Transmembrane</keyword>
<proteinExistence type="predicted"/>
<keyword evidence="2" id="KW-1133">Transmembrane helix</keyword>
<organism evidence="3 4">
    <name type="scientific">Limnothrix redekei LRLZ20PSL1</name>
    <dbReference type="NCBI Taxonomy" id="3112953"/>
    <lineage>
        <taxon>Bacteria</taxon>
        <taxon>Bacillati</taxon>
        <taxon>Cyanobacteriota</taxon>
        <taxon>Cyanophyceae</taxon>
        <taxon>Pseudanabaenales</taxon>
        <taxon>Pseudanabaenaceae</taxon>
        <taxon>Limnothrix</taxon>
    </lineage>
</organism>
<feature type="region of interest" description="Disordered" evidence="1">
    <location>
        <begin position="80"/>
        <end position="102"/>
    </location>
</feature>
<reference evidence="4" key="1">
    <citation type="journal article" date="2024" name="Algal Res.">
        <title>Biochemical, toxicological and genomic investigation of a high-biomass producing Limnothrix strain isolated from Italian shallow drinking water reservoir.</title>
        <authorList>
            <person name="Simonazzi M."/>
            <person name="Shishido T.K."/>
            <person name="Delbaje E."/>
            <person name="Wahlsten M."/>
            <person name="Fewer D.P."/>
            <person name="Sivonen K."/>
            <person name="Pezzolesi L."/>
            <person name="Pistocchi R."/>
        </authorList>
    </citation>
    <scope>NUCLEOTIDE SEQUENCE [LARGE SCALE GENOMIC DNA]</scope>
    <source>
        <strain evidence="4">LRLZ20PSL1</strain>
    </source>
</reference>
<evidence type="ECO:0000256" key="1">
    <source>
        <dbReference type="SAM" id="MobiDB-lite"/>
    </source>
</evidence>
<name>A0ABW7CE78_9CYAN</name>